<accession>A0A3G8WF19</accession>
<dbReference type="Proteomes" id="UP000282297">
    <property type="component" value="Chromosome"/>
</dbReference>
<name>A0A3G8WF19_9FLAO</name>
<evidence type="ECO:0000313" key="2">
    <source>
        <dbReference type="Proteomes" id="UP000282297"/>
    </source>
</evidence>
<dbReference type="RefSeq" id="WP_124783960.1">
    <property type="nucleotide sequence ID" value="NZ_CP034171.1"/>
</dbReference>
<proteinExistence type="predicted"/>
<organism evidence="1 2">
    <name type="scientific">Chryseobacterium taklimakanense</name>
    <dbReference type="NCBI Taxonomy" id="536441"/>
    <lineage>
        <taxon>Bacteria</taxon>
        <taxon>Pseudomonadati</taxon>
        <taxon>Bacteroidota</taxon>
        <taxon>Flavobacteriia</taxon>
        <taxon>Flavobacteriales</taxon>
        <taxon>Weeksellaceae</taxon>
        <taxon>Chryseobacterium group</taxon>
        <taxon>Chryseobacterium</taxon>
    </lineage>
</organism>
<evidence type="ECO:0000313" key="1">
    <source>
        <dbReference type="EMBL" id="AZI19712.1"/>
    </source>
</evidence>
<gene>
    <name evidence="1" type="ORF">EIH08_02315</name>
</gene>
<dbReference type="AlphaFoldDB" id="A0A3G8WF19"/>
<sequence length="384" mass="44860">MNIDAVNKFLLRNAVVKEFGKNVSTVSACVQLSAKLEEQGIYLNPQTLRRFFGIISYSGGYSEYTLDSLARFSGYRNYFDFSNRIAENNLSDIFEEASNANDFESYWRLCENLCRKLKESPELLPTVHCKLMKYPLARVFFMEHHPIRDLICTVYAQYFSEYLKFSPANQAKLFAYGFLFMGAFLSENEELIDLYFHKINQIGLTEDVNLLSAGRKYGVAMMYAAHTKNNDSLFAEKFSEMLKARENYRSASENSVCSFEYAVLEHLIFTDRFDEMKFLIENNTTRKFDVKEFVPQDRKENHDTVWDIMCGYAFSKMGDAERAASYLNKVNLDRLSVGWERYYTIIYHLAKLNIAADQEKDELISEIKKLVYKTHFTYYLPLLK</sequence>
<protein>
    <submittedName>
        <fullName evidence="1">Uncharacterized protein</fullName>
    </submittedName>
</protein>
<reference evidence="2" key="1">
    <citation type="submission" date="2018-11" db="EMBL/GenBank/DDBJ databases">
        <title>Proposal to divide the Flavobacteriaceae and reorganize its genera based on Amino Acid Identity values calculated from whole genome sequences.</title>
        <authorList>
            <person name="Nicholson A.C."/>
            <person name="Gulvik C.A."/>
            <person name="Whitney A.M."/>
            <person name="Humrighouse B.W."/>
            <person name="Bell M."/>
            <person name="Holmes B."/>
            <person name="Steigerwalt A.B."/>
            <person name="Villarma A."/>
            <person name="Sheth M."/>
            <person name="Batra D."/>
            <person name="Pryor J."/>
            <person name="Bernardet J.-F."/>
            <person name="Hugo C."/>
            <person name="Kampfer P."/>
            <person name="Newman J.D."/>
            <person name="McQuiston J.R."/>
        </authorList>
    </citation>
    <scope>NUCLEOTIDE SEQUENCE [LARGE SCALE GENOMIC DNA]</scope>
    <source>
        <strain evidence="2">H4753</strain>
    </source>
</reference>
<dbReference type="EMBL" id="CP034171">
    <property type="protein sequence ID" value="AZI19712.1"/>
    <property type="molecule type" value="Genomic_DNA"/>
</dbReference>